<dbReference type="GO" id="GO:0046872">
    <property type="term" value="F:metal ion binding"/>
    <property type="evidence" value="ECO:0007669"/>
    <property type="project" value="UniProtKB-KW"/>
</dbReference>
<gene>
    <name evidence="7" type="ORF">SAMN05444486_102836</name>
</gene>
<name>A0A1H3KYW8_9RHOB</name>
<reference evidence="7 8" key="1">
    <citation type="submission" date="2016-10" db="EMBL/GenBank/DDBJ databases">
        <authorList>
            <person name="de Groot N.N."/>
        </authorList>
    </citation>
    <scope>NUCLEOTIDE SEQUENCE [LARGE SCALE GENOMIC DNA]</scope>
    <source>
        <strain evidence="7 8">DSM 24677</strain>
    </source>
</reference>
<keyword evidence="1 4" id="KW-0349">Heme</keyword>
<sequence length="297" mass="31730">MRRLIIRLTAILAVCGFAAWQLSSPKSLPEAALADLIGDADAGAQVFHAAGCASCHAAPEARGDDKLVLVGGMRFASPFGTFIAPNISPDPTHGIGGWSKTDLANAMLYGTSPTGQHYYPAFPYGSYVRMKLRGDGLQDLANLHAFMQTLPASETPSQPHEVGFPFNIRRGLGLWKRVFLDDYWVASMPLESLPLQRGRYLVEALGHCGECHTPRNPVGAPINAQWLTGAANPSGEGRIPAINALDWSEKDIAYYLETGFTPDFDSAGGHMAAVVENLAKLPASDRAAIAAYLAALP</sequence>
<evidence type="ECO:0000313" key="8">
    <source>
        <dbReference type="Proteomes" id="UP000199026"/>
    </source>
</evidence>
<evidence type="ECO:0000256" key="4">
    <source>
        <dbReference type="PROSITE-ProRule" id="PRU00433"/>
    </source>
</evidence>
<dbReference type="PROSITE" id="PS51007">
    <property type="entry name" value="CYTC"/>
    <property type="match status" value="1"/>
</dbReference>
<evidence type="ECO:0000259" key="6">
    <source>
        <dbReference type="PROSITE" id="PS51007"/>
    </source>
</evidence>
<dbReference type="InterPro" id="IPR051459">
    <property type="entry name" value="Cytochrome_c-type_DH"/>
</dbReference>
<dbReference type="STRING" id="576131.SAMN05444486_102836"/>
<dbReference type="GeneID" id="78124895"/>
<dbReference type="Pfam" id="PF00034">
    <property type="entry name" value="Cytochrom_C"/>
    <property type="match status" value="1"/>
</dbReference>
<evidence type="ECO:0000256" key="1">
    <source>
        <dbReference type="ARBA" id="ARBA00022617"/>
    </source>
</evidence>
<keyword evidence="3 4" id="KW-0408">Iron</keyword>
<accession>A0A1H3KYW8</accession>
<protein>
    <submittedName>
        <fullName evidence="7">Cytochrome c, mono-and diheme variants</fullName>
    </submittedName>
</protein>
<dbReference type="OrthoDB" id="9811281at2"/>
<evidence type="ECO:0000256" key="2">
    <source>
        <dbReference type="ARBA" id="ARBA00022723"/>
    </source>
</evidence>
<feature type="chain" id="PRO_5011604275" evidence="5">
    <location>
        <begin position="19"/>
        <end position="297"/>
    </location>
</feature>
<dbReference type="SUPFAM" id="SSF46626">
    <property type="entry name" value="Cytochrome c"/>
    <property type="match status" value="2"/>
</dbReference>
<dbReference type="Proteomes" id="UP000199026">
    <property type="component" value="Unassembled WGS sequence"/>
</dbReference>
<dbReference type="PANTHER" id="PTHR35008">
    <property type="entry name" value="BLL4482 PROTEIN-RELATED"/>
    <property type="match status" value="1"/>
</dbReference>
<evidence type="ECO:0000256" key="3">
    <source>
        <dbReference type="ARBA" id="ARBA00023004"/>
    </source>
</evidence>
<dbReference type="EMBL" id="FNPR01000002">
    <property type="protein sequence ID" value="SDY57179.1"/>
    <property type="molecule type" value="Genomic_DNA"/>
</dbReference>
<organism evidence="7 8">
    <name type="scientific">Lentibacter algarum</name>
    <dbReference type="NCBI Taxonomy" id="576131"/>
    <lineage>
        <taxon>Bacteria</taxon>
        <taxon>Pseudomonadati</taxon>
        <taxon>Pseudomonadota</taxon>
        <taxon>Alphaproteobacteria</taxon>
        <taxon>Rhodobacterales</taxon>
        <taxon>Roseobacteraceae</taxon>
        <taxon>Lentibacter</taxon>
    </lineage>
</organism>
<proteinExistence type="predicted"/>
<dbReference type="PANTHER" id="PTHR35008:SF8">
    <property type="entry name" value="ALCOHOL DEHYDROGENASE CYTOCHROME C SUBUNIT"/>
    <property type="match status" value="1"/>
</dbReference>
<dbReference type="AlphaFoldDB" id="A0A1H3KYW8"/>
<keyword evidence="2 4" id="KW-0479">Metal-binding</keyword>
<feature type="domain" description="Cytochrome c" evidence="6">
    <location>
        <begin position="38"/>
        <end position="297"/>
    </location>
</feature>
<dbReference type="InterPro" id="IPR009056">
    <property type="entry name" value="Cyt_c-like_dom"/>
</dbReference>
<feature type="signal peptide" evidence="5">
    <location>
        <begin position="1"/>
        <end position="18"/>
    </location>
</feature>
<evidence type="ECO:0000313" key="7">
    <source>
        <dbReference type="EMBL" id="SDY57179.1"/>
    </source>
</evidence>
<keyword evidence="8" id="KW-1185">Reference proteome</keyword>
<dbReference type="Gene3D" id="1.10.760.10">
    <property type="entry name" value="Cytochrome c-like domain"/>
    <property type="match status" value="1"/>
</dbReference>
<dbReference type="GO" id="GO:0020037">
    <property type="term" value="F:heme binding"/>
    <property type="evidence" value="ECO:0007669"/>
    <property type="project" value="InterPro"/>
</dbReference>
<dbReference type="InterPro" id="IPR036909">
    <property type="entry name" value="Cyt_c-like_dom_sf"/>
</dbReference>
<keyword evidence="5" id="KW-0732">Signal</keyword>
<evidence type="ECO:0000256" key="5">
    <source>
        <dbReference type="SAM" id="SignalP"/>
    </source>
</evidence>
<dbReference type="GO" id="GO:0009055">
    <property type="term" value="F:electron transfer activity"/>
    <property type="evidence" value="ECO:0007669"/>
    <property type="project" value="InterPro"/>
</dbReference>
<dbReference type="RefSeq" id="WP_089891262.1">
    <property type="nucleotide sequence ID" value="NZ_CALJFH010000033.1"/>
</dbReference>